<dbReference type="PROSITE" id="PS50935">
    <property type="entry name" value="SSB"/>
    <property type="match status" value="1"/>
</dbReference>
<dbReference type="Gene3D" id="2.40.50.140">
    <property type="entry name" value="Nucleic acid-binding proteins"/>
    <property type="match status" value="1"/>
</dbReference>
<dbReference type="Pfam" id="PF00436">
    <property type="entry name" value="SSB"/>
    <property type="match status" value="1"/>
</dbReference>
<dbReference type="InterPro" id="IPR012340">
    <property type="entry name" value="NA-bd_OB-fold"/>
</dbReference>
<sequence length="106" mass="11902">MLKIILSGNVGNDATVTETAKGKVINFDVAVSKNYKNAKGEKVERTEWVRAAIWRSKDSDTKFADYIKKGKKMLIEGEPHSSAYKNKEGEIQSSLEVTVKEFEFLS</sequence>
<gene>
    <name evidence="4" type="ORF">SAMN06265379_104148</name>
</gene>
<dbReference type="GO" id="GO:0003697">
    <property type="term" value="F:single-stranded DNA binding"/>
    <property type="evidence" value="ECO:0007669"/>
    <property type="project" value="InterPro"/>
</dbReference>
<evidence type="ECO:0000256" key="3">
    <source>
        <dbReference type="RuleBase" id="RU000524"/>
    </source>
</evidence>
<dbReference type="EMBL" id="FXTB01000004">
    <property type="protein sequence ID" value="SMO66079.1"/>
    <property type="molecule type" value="Genomic_DNA"/>
</dbReference>
<dbReference type="NCBIfam" id="TIGR00621">
    <property type="entry name" value="ssb"/>
    <property type="match status" value="1"/>
</dbReference>
<protein>
    <recommendedName>
        <fullName evidence="2 3">Single-stranded DNA-binding protein</fullName>
    </recommendedName>
</protein>
<dbReference type="RefSeq" id="WP_142533300.1">
    <property type="nucleotide sequence ID" value="NZ_FXTB01000004.1"/>
</dbReference>
<evidence type="ECO:0000256" key="1">
    <source>
        <dbReference type="ARBA" id="ARBA00023125"/>
    </source>
</evidence>
<name>A0A521D321_SACCC</name>
<dbReference type="SUPFAM" id="SSF50249">
    <property type="entry name" value="Nucleic acid-binding proteins"/>
    <property type="match status" value="1"/>
</dbReference>
<dbReference type="GO" id="GO:0006260">
    <property type="term" value="P:DNA replication"/>
    <property type="evidence" value="ECO:0007669"/>
    <property type="project" value="InterPro"/>
</dbReference>
<dbReference type="AlphaFoldDB" id="A0A521D321"/>
<proteinExistence type="predicted"/>
<evidence type="ECO:0000313" key="5">
    <source>
        <dbReference type="Proteomes" id="UP000319040"/>
    </source>
</evidence>
<evidence type="ECO:0000313" key="4">
    <source>
        <dbReference type="EMBL" id="SMO66079.1"/>
    </source>
</evidence>
<reference evidence="4 5" key="1">
    <citation type="submission" date="2017-05" db="EMBL/GenBank/DDBJ databases">
        <authorList>
            <person name="Varghese N."/>
            <person name="Submissions S."/>
        </authorList>
    </citation>
    <scope>NUCLEOTIDE SEQUENCE [LARGE SCALE GENOMIC DNA]</scope>
    <source>
        <strain evidence="4 5">DSM 27040</strain>
    </source>
</reference>
<dbReference type="CDD" id="cd04496">
    <property type="entry name" value="SSB_OBF"/>
    <property type="match status" value="1"/>
</dbReference>
<dbReference type="InterPro" id="IPR000424">
    <property type="entry name" value="Primosome_PriB/ssb"/>
</dbReference>
<keyword evidence="5" id="KW-1185">Reference proteome</keyword>
<dbReference type="OrthoDB" id="957856at2"/>
<dbReference type="Proteomes" id="UP000319040">
    <property type="component" value="Unassembled WGS sequence"/>
</dbReference>
<accession>A0A521D321</accession>
<dbReference type="PIRSF" id="PIRSF002070">
    <property type="entry name" value="SSB"/>
    <property type="match status" value="1"/>
</dbReference>
<dbReference type="InterPro" id="IPR011344">
    <property type="entry name" value="ssDNA-bd"/>
</dbReference>
<keyword evidence="1 2" id="KW-0238">DNA-binding</keyword>
<evidence type="ECO:0000256" key="2">
    <source>
        <dbReference type="PIRNR" id="PIRNR002070"/>
    </source>
</evidence>
<organism evidence="4 5">
    <name type="scientific">Saccharicrinis carchari</name>
    <dbReference type="NCBI Taxonomy" id="1168039"/>
    <lineage>
        <taxon>Bacteria</taxon>
        <taxon>Pseudomonadati</taxon>
        <taxon>Bacteroidota</taxon>
        <taxon>Bacteroidia</taxon>
        <taxon>Marinilabiliales</taxon>
        <taxon>Marinilabiliaceae</taxon>
        <taxon>Saccharicrinis</taxon>
    </lineage>
</organism>